<gene>
    <name evidence="3" type="ORF">GCM10007888_05010</name>
    <name evidence="2" type="ORF">MOX02_02130</name>
</gene>
<dbReference type="AlphaFoldDB" id="A0A512IWV0"/>
<keyword evidence="1" id="KW-0732">Signal</keyword>
<evidence type="ECO:0000256" key="1">
    <source>
        <dbReference type="SAM" id="SignalP"/>
    </source>
</evidence>
<feature type="signal peptide" evidence="1">
    <location>
        <begin position="1"/>
        <end position="20"/>
    </location>
</feature>
<reference evidence="5" key="2">
    <citation type="journal article" date="2019" name="Int. J. Syst. Evol. Microbiol.">
        <title>The Global Catalogue of Microorganisms (GCM) 10K type strain sequencing project: providing services to taxonomists for standard genome sequencing and annotation.</title>
        <authorList>
            <consortium name="The Broad Institute Genomics Platform"/>
            <consortium name="The Broad Institute Genome Sequencing Center for Infectious Disease"/>
            <person name="Wu L."/>
            <person name="Ma J."/>
        </authorList>
    </citation>
    <scope>NUCLEOTIDE SEQUENCE [LARGE SCALE GENOMIC DNA]</scope>
    <source>
        <strain evidence="5">NBRC 107715</strain>
    </source>
</reference>
<dbReference type="EMBL" id="BSPK01000004">
    <property type="protein sequence ID" value="GLS62120.1"/>
    <property type="molecule type" value="Genomic_DNA"/>
</dbReference>
<protein>
    <submittedName>
        <fullName evidence="2">Uncharacterized protein</fullName>
    </submittedName>
</protein>
<dbReference type="RefSeq" id="WP_147023841.1">
    <property type="nucleotide sequence ID" value="NZ_BJZU01000003.1"/>
</dbReference>
<proteinExistence type="predicted"/>
<evidence type="ECO:0000313" key="2">
    <source>
        <dbReference type="EMBL" id="GEP02175.1"/>
    </source>
</evidence>
<reference evidence="2 4" key="3">
    <citation type="submission" date="2019-07" db="EMBL/GenBank/DDBJ databases">
        <title>Whole genome shotgun sequence of Methylobacterium oxalidis NBRC 107715.</title>
        <authorList>
            <person name="Hosoyama A."/>
            <person name="Uohara A."/>
            <person name="Ohji S."/>
            <person name="Ichikawa N."/>
        </authorList>
    </citation>
    <scope>NUCLEOTIDE SEQUENCE [LARGE SCALE GENOMIC DNA]</scope>
    <source>
        <strain evidence="2 4">NBRC 107715</strain>
    </source>
</reference>
<accession>A0A512IWV0</accession>
<organism evidence="2 4">
    <name type="scientific">Methylobacterium oxalidis</name>
    <dbReference type="NCBI Taxonomy" id="944322"/>
    <lineage>
        <taxon>Bacteria</taxon>
        <taxon>Pseudomonadati</taxon>
        <taxon>Pseudomonadota</taxon>
        <taxon>Alphaproteobacteria</taxon>
        <taxon>Hyphomicrobiales</taxon>
        <taxon>Methylobacteriaceae</taxon>
        <taxon>Methylobacterium</taxon>
    </lineage>
</organism>
<keyword evidence="5" id="KW-1185">Reference proteome</keyword>
<evidence type="ECO:0000313" key="4">
    <source>
        <dbReference type="Proteomes" id="UP000321960"/>
    </source>
</evidence>
<reference evidence="3" key="1">
    <citation type="journal article" date="2014" name="Int. J. Syst. Evol. Microbiol.">
        <title>Complete genome of a new Firmicutes species belonging to the dominant human colonic microbiota ('Ruminococcus bicirculans') reveals two chromosomes and a selective capacity to utilize plant glucans.</title>
        <authorList>
            <consortium name="NISC Comparative Sequencing Program"/>
            <person name="Wegmann U."/>
            <person name="Louis P."/>
            <person name="Goesmann A."/>
            <person name="Henrissat B."/>
            <person name="Duncan S.H."/>
            <person name="Flint H.J."/>
        </authorList>
    </citation>
    <scope>NUCLEOTIDE SEQUENCE</scope>
    <source>
        <strain evidence="3">NBRC 107715</strain>
    </source>
</reference>
<comment type="caution">
    <text evidence="2">The sequence shown here is derived from an EMBL/GenBank/DDBJ whole genome shotgun (WGS) entry which is preliminary data.</text>
</comment>
<dbReference type="EMBL" id="BJZU01000003">
    <property type="protein sequence ID" value="GEP02175.1"/>
    <property type="molecule type" value="Genomic_DNA"/>
</dbReference>
<reference evidence="3" key="4">
    <citation type="submission" date="2023-01" db="EMBL/GenBank/DDBJ databases">
        <title>Draft genome sequence of Methylobacterium oxalidis strain NBRC 107715.</title>
        <authorList>
            <person name="Sun Q."/>
            <person name="Mori K."/>
        </authorList>
    </citation>
    <scope>NUCLEOTIDE SEQUENCE</scope>
    <source>
        <strain evidence="3">NBRC 107715</strain>
    </source>
</reference>
<name>A0A512IWV0_9HYPH</name>
<evidence type="ECO:0000313" key="5">
    <source>
        <dbReference type="Proteomes" id="UP001156856"/>
    </source>
</evidence>
<dbReference type="Proteomes" id="UP001156856">
    <property type="component" value="Unassembled WGS sequence"/>
</dbReference>
<dbReference type="OrthoDB" id="7870801at2"/>
<feature type="chain" id="PRO_5022059493" evidence="1">
    <location>
        <begin position="21"/>
        <end position="99"/>
    </location>
</feature>
<sequence length="99" mass="10699">MTRLALLTLAAGLASTAAYAQRQSTTDLTCPQAQSIVARAGGIVLGTGGPTYDRFVRDRTFCAPTEYTKAAYAPTRTNPQCFVGYTCFEPGRSDWFGDY</sequence>
<dbReference type="Proteomes" id="UP000321960">
    <property type="component" value="Unassembled WGS sequence"/>
</dbReference>
<evidence type="ECO:0000313" key="3">
    <source>
        <dbReference type="EMBL" id="GLS62120.1"/>
    </source>
</evidence>